<dbReference type="Proteomes" id="UP000001542">
    <property type="component" value="Unassembled WGS sequence"/>
</dbReference>
<organism evidence="4 5">
    <name type="scientific">Trichomonas vaginalis (strain ATCC PRA-98 / G3)</name>
    <dbReference type="NCBI Taxonomy" id="412133"/>
    <lineage>
        <taxon>Eukaryota</taxon>
        <taxon>Metamonada</taxon>
        <taxon>Parabasalia</taxon>
        <taxon>Trichomonadida</taxon>
        <taxon>Trichomonadidae</taxon>
        <taxon>Trichomonas</taxon>
    </lineage>
</organism>
<dbReference type="PANTHER" id="PTHR13743">
    <property type="entry name" value="BEIGE/BEACH-RELATED"/>
    <property type="match status" value="1"/>
</dbReference>
<dbReference type="Gene3D" id="1.10.1540.10">
    <property type="entry name" value="BEACH domain"/>
    <property type="match status" value="1"/>
</dbReference>
<dbReference type="OrthoDB" id="10641241at2759"/>
<name>A2E2U9_TRIV3</name>
<dbReference type="SUPFAM" id="SSF81837">
    <property type="entry name" value="BEACH domain"/>
    <property type="match status" value="1"/>
</dbReference>
<dbReference type="SMR" id="A2E2U9"/>
<dbReference type="VEuPathDB" id="TrichDB:TVAG_077420"/>
<feature type="domain" description="BEACH-type PH" evidence="3">
    <location>
        <begin position="1585"/>
        <end position="1715"/>
    </location>
</feature>
<dbReference type="VEuPathDB" id="TrichDB:TVAGG3_0896460"/>
<dbReference type="SMART" id="SM01026">
    <property type="entry name" value="Beach"/>
    <property type="match status" value="1"/>
</dbReference>
<dbReference type="SUPFAM" id="SSF50729">
    <property type="entry name" value="PH domain-like"/>
    <property type="match status" value="1"/>
</dbReference>
<sequence length="2539" mass="289026">MDKVKNWFHQVGESRTKNPFQELVELAASTKDEKLIHDAVNQYVNFYSPLSDEELLNQPISKECIVLMTLVPNTLNSLINSNTRRDLIQKSVVFLNSASIFIPKKSNFNKSFRVILYSMIGQESQSYLNQSERLLLNMTINTSFVEHILKEEHFNLILLTKPSNPILFKFLRSAILNSSISSLKSCLYMVNTIVSNINSSPPEIVFVIGAIYKKAVRVPDFETYFSKFNTFCLEISDYTFYIDAANSKTNDADIIPAKFSDLIIESPETMMDQILKIIQKFPVYESTLFAVLNHVKNMELDLQERYLEIIGQTRQEIRNLLIAKTFPPWIFGFSCKLVINFVNKYMNSSMNQQYLTFLFNQVKSEELSKYFSDYDQFQDLLIAMLNNVSDYEDASFYFSKILSILLNGQERAIFTLDGFCRIFPIVTYLDLFLSSLDAINNLKSFEPMMSKLLIDTPEMRVSLMIKDFIQWAIDNQKLDIIAALSMDGPHEIIDKLIEKSDKLSNLSQKQLLKLTFAQLQNSEENSSATIRIPSLVPKLDSLTFNTLFDRYSAGKYLIDNNLISFDCKLLPEIGVQYISEKFAEMSIDFPEILVKLTNPDFPHTSVIQFQEGRESSYITVGQVPLTFYFRVDDYKNPINLFSAGGFDFKYENESLIVNDKPQTLPLNKWHKVSISFPDDCLSLSINDVRVIYTPMKSKKAVTIIGSTLNSPGSTFYLKSELELYETTSNPFGKKELVSYQPGSGILNIEYRGIYSFAPTINLVPKILEKLMDVQDNESFTLYIESLLNTSLLECVSLTMQHFLGLLRVILSQKIDMLSFQIVKMCFDFCNIDGTMNWDNFKDLFLDYNIWTNGFRFVSSLIPFLKESKRGIRYPKEAALVLHFFFDLIMHCEVSDDDLEDLIIDMLKSNLSPQSSVVVYIISNENNRFVTKILENIPEILSSISIQFLPSLSFELQVKYIYEYAKICTRNDSIFSQKEIDNMMPILQNCIFETQFWVALFTLLTNRLCDTIEMYALAPIQRPDMLHSMIQFICKLFRSSEHEELLNMIVLTLCSMIMATQKLPLANFVKDIRNLLHFGVLTSKTNQLPIHFTTYENCRMPSEEIPAENQNLNKNENNLSDSCFKVPNSEEFLIFDELWFGLTPTPFIDACNNQINSLVNQNQNSEKVTDKSDTSIESNRVLESHLLQSIISIAVDLLKSVKGKQLTLVLNDLLIFGSDVDPNLSLMLHQSVLLKYMDELPVSYEVLKFINNFVILGWWEHNLTTLFNTVCMSFSRYTGFAENKDYNQRWTAFGNLVMSILSLQTDISSFKIQENLSVLFGKEILMNQSYHLFWLYFFINNILNVPNINNIWSNFMNNMSLIDNSKLLLIYEGIFSQNESVFDKMQDIYIMTARFTQNPPEFAEYLNKIKAKTSQIYTKFAIATNEKLQELNSKIVNLRNSYISESDNILNQKAEKLQENSKKVKESLLLIEKFQFQARFDLISHKKERSAFHLWWILPKLPNGKYQLCPTVHPLSIPMLFVPCSSKINFNNINDYFNYEKNKTFFKIGEYNVQNSNIPPTLSRFVSMPFFNNQNLTDFIFRSSFSHYKGIREFKTITIVYGTKRVTCALSFAEKGYYIITEAEGTQQGKLKLIENQSDIATTTFLDSISYKYYGSCSLFFGHCVLFMSDKHVVNCVKRNYCHEPVAVELWFSRGYSLFFVFDKQHDRDGFIENVGHREFFPISDSFFGPTYSTNVTKIVNDKKLMKKVTDDWVLGKISSLTYLGILNFLSDRSFSNFCQYPVMPWIINGRDLSKPIGTQDEQRFQSFQQTYDSSEPDYHYYGSHYSFAGVVMHFLLRVQPFTNLHIELHNGFDHRDRLFHDIDNEYLSCSSLSSHNVEELIPEFYVLPEFLVNVNNIPLKITSSNISQDKVILPEKYKNDVDLVWSLRRMLDEVDNLEKWIDLIFGYNSRGENAKIQRNLFYPTTYGIKSQLIDDDAAFEQMKRCFGQTPTQLFTEQHPPRNTVNFKRTVLLADTDAVMMQKVNVKSDTELKDAIIIQYKDHLHVTSCTTYFSNLIHSSVLYYTDGLMNWKCNLNSFICSAFSFEKLLFCASLSRGSMIIFRCQCNKSGEITGYYTLSTTNPIPSQYLITTSSSQNTSSSINTSSSQNTSSSINASSIENNSSSINTSSSQNTSSSINASSIENNSSSINASSIENNSSSINASSIENNSSSINASTSQNSSSSINTSTSQNSSSSINTSTSQNSSSSINTSTSQNSSSSINASSSQNSSSSINASSIENNSSSINASTSQNSSSSINASSIENSSSPIRNSDDENIDIIPLCCCISSHHYVTGEVIGKKLYTFHVGTGLMIRSIELKSSSKAVSVVIDDSFGCFIVFCEYSVEVWTLNGTFVGMKEFKSKCLCCCIACNDVDSTSASCHDDGFVRLWRSDASKSEMTMIKEIKVPFNDAVSMELIRGGSLLSVVSSSSVGVILAARGAGTGTISNKLPSECAKCGSKGKLSECQSCGLYYCSRCSMNNAGTICKDCLNKIEECADIDF</sequence>
<protein>
    <submittedName>
        <fullName evidence="4">Beige/BEACH domain containing protein</fullName>
    </submittedName>
</protein>
<gene>
    <name evidence="4" type="ORF">TVAG_077420</name>
</gene>
<evidence type="ECO:0000313" key="4">
    <source>
        <dbReference type="EMBL" id="EAY13004.1"/>
    </source>
</evidence>
<dbReference type="eggNOG" id="KOG1787">
    <property type="taxonomic scope" value="Eukaryota"/>
</dbReference>
<dbReference type="InterPro" id="IPR050865">
    <property type="entry name" value="BEACH_Domain"/>
</dbReference>
<dbReference type="PROSITE" id="PS50197">
    <property type="entry name" value="BEACH"/>
    <property type="match status" value="1"/>
</dbReference>
<dbReference type="CDD" id="cd06071">
    <property type="entry name" value="Beach"/>
    <property type="match status" value="1"/>
</dbReference>
<feature type="domain" description="BEACH" evidence="2">
    <location>
        <begin position="1737"/>
        <end position="2001"/>
    </location>
</feature>
<dbReference type="InterPro" id="IPR000409">
    <property type="entry name" value="BEACH_dom"/>
</dbReference>
<keyword evidence="5" id="KW-1185">Reference proteome</keyword>
<evidence type="ECO:0000259" key="2">
    <source>
        <dbReference type="PROSITE" id="PS50197"/>
    </source>
</evidence>
<evidence type="ECO:0000259" key="3">
    <source>
        <dbReference type="PROSITE" id="PS51783"/>
    </source>
</evidence>
<proteinExistence type="predicted"/>
<reference evidence="4" key="2">
    <citation type="journal article" date="2007" name="Science">
        <title>Draft genome sequence of the sexually transmitted pathogen Trichomonas vaginalis.</title>
        <authorList>
            <person name="Carlton J.M."/>
            <person name="Hirt R.P."/>
            <person name="Silva J.C."/>
            <person name="Delcher A.L."/>
            <person name="Schatz M."/>
            <person name="Zhao Q."/>
            <person name="Wortman J.R."/>
            <person name="Bidwell S.L."/>
            <person name="Alsmark U.C.M."/>
            <person name="Besteiro S."/>
            <person name="Sicheritz-Ponten T."/>
            <person name="Noel C.J."/>
            <person name="Dacks J.B."/>
            <person name="Foster P.G."/>
            <person name="Simillion C."/>
            <person name="Van de Peer Y."/>
            <person name="Miranda-Saavedra D."/>
            <person name="Barton G.J."/>
            <person name="Westrop G.D."/>
            <person name="Mueller S."/>
            <person name="Dessi D."/>
            <person name="Fiori P.L."/>
            <person name="Ren Q."/>
            <person name="Paulsen I."/>
            <person name="Zhang H."/>
            <person name="Bastida-Corcuera F.D."/>
            <person name="Simoes-Barbosa A."/>
            <person name="Brown M.T."/>
            <person name="Hayes R.D."/>
            <person name="Mukherjee M."/>
            <person name="Okumura C.Y."/>
            <person name="Schneider R."/>
            <person name="Smith A.J."/>
            <person name="Vanacova S."/>
            <person name="Villalvazo M."/>
            <person name="Haas B.J."/>
            <person name="Pertea M."/>
            <person name="Feldblyum T.V."/>
            <person name="Utterback T.R."/>
            <person name="Shu C.L."/>
            <person name="Osoegawa K."/>
            <person name="de Jong P.J."/>
            <person name="Hrdy I."/>
            <person name="Horvathova L."/>
            <person name="Zubacova Z."/>
            <person name="Dolezal P."/>
            <person name="Malik S.B."/>
            <person name="Logsdon J.M. Jr."/>
            <person name="Henze K."/>
            <person name="Gupta A."/>
            <person name="Wang C.C."/>
            <person name="Dunne R.L."/>
            <person name="Upcroft J.A."/>
            <person name="Upcroft P."/>
            <person name="White O."/>
            <person name="Salzberg S.L."/>
            <person name="Tang P."/>
            <person name="Chiu C.-H."/>
            <person name="Lee Y.-S."/>
            <person name="Embley T.M."/>
            <person name="Coombs G.H."/>
            <person name="Mottram J.C."/>
            <person name="Tachezy J."/>
            <person name="Fraser-Liggett C.M."/>
            <person name="Johnson P.J."/>
        </authorList>
    </citation>
    <scope>NUCLEOTIDE SEQUENCE [LARGE SCALE GENOMIC DNA]</scope>
    <source>
        <strain evidence="4">G3</strain>
    </source>
</reference>
<dbReference type="InterPro" id="IPR023362">
    <property type="entry name" value="PH-BEACH_dom"/>
</dbReference>
<dbReference type="InParanoid" id="A2E2U9"/>
<dbReference type="KEGG" id="tva:4770977"/>
<dbReference type="RefSeq" id="XP_001325227.1">
    <property type="nucleotide sequence ID" value="XM_001325192.1"/>
</dbReference>
<reference evidence="4" key="1">
    <citation type="submission" date="2006-10" db="EMBL/GenBank/DDBJ databases">
        <authorList>
            <person name="Amadeo P."/>
            <person name="Zhao Q."/>
            <person name="Wortman J."/>
            <person name="Fraser-Liggett C."/>
            <person name="Carlton J."/>
        </authorList>
    </citation>
    <scope>NUCLEOTIDE SEQUENCE</scope>
    <source>
        <strain evidence="4">G3</strain>
    </source>
</reference>
<feature type="region of interest" description="Disordered" evidence="1">
    <location>
        <begin position="2207"/>
        <end position="2310"/>
    </location>
</feature>
<evidence type="ECO:0000313" key="5">
    <source>
        <dbReference type="Proteomes" id="UP000001542"/>
    </source>
</evidence>
<evidence type="ECO:0000256" key="1">
    <source>
        <dbReference type="SAM" id="MobiDB-lite"/>
    </source>
</evidence>
<dbReference type="Pfam" id="PF02138">
    <property type="entry name" value="Beach"/>
    <property type="match status" value="1"/>
</dbReference>
<dbReference type="EMBL" id="DS113292">
    <property type="protein sequence ID" value="EAY13004.1"/>
    <property type="molecule type" value="Genomic_DNA"/>
</dbReference>
<feature type="compositionally biased region" description="Low complexity" evidence="1">
    <location>
        <begin position="2207"/>
        <end position="2307"/>
    </location>
</feature>
<dbReference type="PANTHER" id="PTHR13743:SF112">
    <property type="entry name" value="BEACH DOMAIN-CONTAINING PROTEIN"/>
    <property type="match status" value="1"/>
</dbReference>
<dbReference type="PROSITE" id="PS51783">
    <property type="entry name" value="PH_BEACH"/>
    <property type="match status" value="1"/>
</dbReference>
<feature type="region of interest" description="Disordered" evidence="1">
    <location>
        <begin position="2139"/>
        <end position="2181"/>
    </location>
</feature>
<dbReference type="InterPro" id="IPR036372">
    <property type="entry name" value="BEACH_dom_sf"/>
</dbReference>
<accession>A2E2U9</accession>